<dbReference type="RefSeq" id="WP_317121087.1">
    <property type="nucleotide sequence ID" value="NZ_JAWJBA010000001.1"/>
</dbReference>
<dbReference type="EMBL" id="JAWJBA010000001">
    <property type="protein sequence ID" value="MDV2683858.1"/>
    <property type="molecule type" value="Genomic_DNA"/>
</dbReference>
<accession>A0ABU3X834</accession>
<comment type="caution">
    <text evidence="3">The sequence shown here is derived from an EMBL/GenBank/DDBJ whole genome shotgun (WGS) entry which is preliminary data.</text>
</comment>
<keyword evidence="5" id="KW-1185">Reference proteome</keyword>
<dbReference type="SUPFAM" id="SSF53187">
    <property type="entry name" value="Zn-dependent exopeptidases"/>
    <property type="match status" value="1"/>
</dbReference>
<evidence type="ECO:0000259" key="2">
    <source>
        <dbReference type="SMART" id="SM00646"/>
    </source>
</evidence>
<proteinExistence type="predicted"/>
<dbReference type="Proteomes" id="UP001287282">
    <property type="component" value="Unassembled WGS sequence"/>
</dbReference>
<keyword evidence="1 3" id="KW-0378">Hydrolase</keyword>
<evidence type="ECO:0000313" key="4">
    <source>
        <dbReference type="EMBL" id="MDV2683858.1"/>
    </source>
</evidence>
<feature type="domain" description="MurNAc-LAA" evidence="2">
    <location>
        <begin position="65"/>
        <end position="174"/>
    </location>
</feature>
<reference evidence="3 5" key="1">
    <citation type="submission" date="2023-10" db="EMBL/GenBank/DDBJ databases">
        <title>Screening of Alkalihalobacillus lindianensis BZ-TG-R113 and Its Alleviation of Salt Stress on Rapeseed Growth.</title>
        <authorList>
            <person name="Zhao B."/>
            <person name="Guo T."/>
        </authorList>
    </citation>
    <scope>NUCLEOTIDE SEQUENCE [LARGE SCALE GENOMIC DNA]</scope>
    <source>
        <strain evidence="3 5">BZ-TG-R113</strain>
    </source>
</reference>
<dbReference type="PANTHER" id="PTHR30404:SF0">
    <property type="entry name" value="N-ACETYLMURAMOYL-L-ALANINE AMIDASE AMIC"/>
    <property type="match status" value="1"/>
</dbReference>
<evidence type="ECO:0000256" key="1">
    <source>
        <dbReference type="ARBA" id="ARBA00022801"/>
    </source>
</evidence>
<sequence length="263" mass="29484">MRKIKIFIDPGHGGTDPGAVAHGLREKDLVLTIALALKRYLEQFENVEIMLSREDDRFLTLSQRTQMANAWGADIFISVHINAGGGAGFETFIFNSSVSTATISNQHIIHAEIMKAIGGNDRGKKRANFAVLRTSNMPAILTEAAFIDNAIDAVKLKDPRFIESVVRGHGEGIVKVFNLKPKQVNSSVANQTKSQEDKEEEYFNMKLTQVELSAVISALEDWTDETKHSHPLDKEWLEKARKGELTIRNAVRLQYEARRRGIR</sequence>
<protein>
    <submittedName>
        <fullName evidence="3">N-acetylmuramoyl-L-alanine amidase</fullName>
        <ecNumber evidence="3">3.5.1.28</ecNumber>
    </submittedName>
</protein>
<dbReference type="EC" id="3.5.1.28" evidence="3"/>
<dbReference type="CDD" id="cd02696">
    <property type="entry name" value="MurNAc-LAA"/>
    <property type="match status" value="1"/>
</dbReference>
<dbReference type="GO" id="GO:0008745">
    <property type="term" value="F:N-acetylmuramoyl-L-alanine amidase activity"/>
    <property type="evidence" value="ECO:0007669"/>
    <property type="project" value="UniProtKB-EC"/>
</dbReference>
<evidence type="ECO:0000313" key="5">
    <source>
        <dbReference type="Proteomes" id="UP001287282"/>
    </source>
</evidence>
<organism evidence="3 5">
    <name type="scientific">Alkalihalophilus lindianensis</name>
    <dbReference type="NCBI Taxonomy" id="1630542"/>
    <lineage>
        <taxon>Bacteria</taxon>
        <taxon>Bacillati</taxon>
        <taxon>Bacillota</taxon>
        <taxon>Bacilli</taxon>
        <taxon>Bacillales</taxon>
        <taxon>Bacillaceae</taxon>
        <taxon>Alkalihalophilus</taxon>
    </lineage>
</organism>
<dbReference type="InterPro" id="IPR002508">
    <property type="entry name" value="MurNAc-LAA_cat"/>
</dbReference>
<name>A0ABU3X834_9BACI</name>
<dbReference type="EMBL" id="JAWJBA010000001">
    <property type="protein sequence ID" value="MDV2683792.1"/>
    <property type="molecule type" value="Genomic_DNA"/>
</dbReference>
<dbReference type="SMART" id="SM00646">
    <property type="entry name" value="Ami_3"/>
    <property type="match status" value="1"/>
</dbReference>
<dbReference type="Pfam" id="PF01520">
    <property type="entry name" value="Amidase_3"/>
    <property type="match status" value="1"/>
</dbReference>
<dbReference type="InterPro" id="IPR050695">
    <property type="entry name" value="N-acetylmuramoyl_amidase_3"/>
</dbReference>
<dbReference type="PANTHER" id="PTHR30404">
    <property type="entry name" value="N-ACETYLMURAMOYL-L-ALANINE AMIDASE"/>
    <property type="match status" value="1"/>
</dbReference>
<gene>
    <name evidence="3" type="ORF">RYX56_05305</name>
    <name evidence="4" type="ORF">RYX56_05645</name>
</gene>
<dbReference type="Gene3D" id="3.40.630.40">
    <property type="entry name" value="Zn-dependent exopeptidases"/>
    <property type="match status" value="1"/>
</dbReference>
<evidence type="ECO:0000313" key="3">
    <source>
        <dbReference type="EMBL" id="MDV2683792.1"/>
    </source>
</evidence>